<feature type="transmembrane region" description="Helical" evidence="1">
    <location>
        <begin position="118"/>
        <end position="136"/>
    </location>
</feature>
<keyword evidence="1" id="KW-1133">Transmembrane helix</keyword>
<proteinExistence type="predicted"/>
<dbReference type="RefSeq" id="WP_008852076.1">
    <property type="nucleotide sequence ID" value="NZ_AGQV01000006.1"/>
</dbReference>
<dbReference type="AlphaFoldDB" id="G6XKB3"/>
<gene>
    <name evidence="3" type="ORF">GMO_19290</name>
</gene>
<dbReference type="eggNOG" id="COG0457">
    <property type="taxonomic scope" value="Bacteria"/>
</dbReference>
<evidence type="ECO:0000259" key="2">
    <source>
        <dbReference type="Pfam" id="PF14020"/>
    </source>
</evidence>
<evidence type="ECO:0000256" key="1">
    <source>
        <dbReference type="SAM" id="Phobius"/>
    </source>
</evidence>
<dbReference type="InterPro" id="IPR025330">
    <property type="entry name" value="DUF4236"/>
</dbReference>
<keyword evidence="1" id="KW-0812">Transmembrane</keyword>
<accession>G6XKB3</accession>
<keyword evidence="4" id="KW-1185">Reference proteome</keyword>
<dbReference type="PATRIC" id="fig|1088869.3.peg.1924"/>
<feature type="domain" description="DUF4236" evidence="2">
    <location>
        <begin position="3"/>
        <end position="53"/>
    </location>
</feature>
<name>G6XKB3_9PROT</name>
<dbReference type="Pfam" id="PF14020">
    <property type="entry name" value="DUF4236"/>
    <property type="match status" value="1"/>
</dbReference>
<keyword evidence="1" id="KW-0472">Membrane</keyword>
<comment type="caution">
    <text evidence="3">The sequence shown here is derived from an EMBL/GenBank/DDBJ whole genome shotgun (WGS) entry which is preliminary data.</text>
</comment>
<dbReference type="OrthoDB" id="9806903at2"/>
<dbReference type="STRING" id="1088869.GMO_19290"/>
<sequence>MPFYIRKSVSAGPFRFNFSKNGMGISAGVRGLRIGTGPRGHYVHAGRGGIYYRASIGRAGEKYQSRTNAPFKKPAYTLPNTDPVQMIEIESGDVLEMRNEAYQDILDELNAKRRQMRAAPLLFWATVIVAAVMAIFLKPEFILIGLLSPILWGVGHALDAAHRTTVLLYNLEDNIQTAFQQMTVAFDRMSKCHGKWHIEAGGAVKDLTTWKRNAGAAYLVKKKPTSLSYALPREIRCNITPPSLKVGKQTIYFLPDVALVDDGKKMGAIGYTDLQLRSQDSRFIEEGRVPSDAMVVDHTWKHPNKKGGPDKRFRVNPRLPICLYEALHLRSESGLQELVEFSKNGVAKNFIATIHPLRLKVVQAPEIDNTPQIPPPDETVAS</sequence>
<evidence type="ECO:0000313" key="3">
    <source>
        <dbReference type="EMBL" id="EHH67709.1"/>
    </source>
</evidence>
<protein>
    <recommendedName>
        <fullName evidence="2">DUF4236 domain-containing protein</fullName>
    </recommendedName>
</protein>
<organism evidence="3 4">
    <name type="scientific">Gluconobacter morbifer G707</name>
    <dbReference type="NCBI Taxonomy" id="1088869"/>
    <lineage>
        <taxon>Bacteria</taxon>
        <taxon>Pseudomonadati</taxon>
        <taxon>Pseudomonadota</taxon>
        <taxon>Alphaproteobacteria</taxon>
        <taxon>Acetobacterales</taxon>
        <taxon>Acetobacteraceae</taxon>
        <taxon>Gluconobacter</taxon>
    </lineage>
</organism>
<dbReference type="EMBL" id="AGQV01000006">
    <property type="protein sequence ID" value="EHH67709.1"/>
    <property type="molecule type" value="Genomic_DNA"/>
</dbReference>
<reference evidence="3 4" key="1">
    <citation type="submission" date="2011-10" db="EMBL/GenBank/DDBJ databases">
        <title>Genome sequence of Gluconobacter morbifer G707, isolated from Drosophila gut.</title>
        <authorList>
            <person name="Lee W.-J."/>
            <person name="Kim E.-K."/>
        </authorList>
    </citation>
    <scope>NUCLEOTIDE SEQUENCE [LARGE SCALE GENOMIC DNA]</scope>
    <source>
        <strain evidence="3 4">G707</strain>
    </source>
</reference>
<dbReference type="Proteomes" id="UP000004949">
    <property type="component" value="Unassembled WGS sequence"/>
</dbReference>
<evidence type="ECO:0000313" key="4">
    <source>
        <dbReference type="Proteomes" id="UP000004949"/>
    </source>
</evidence>